<feature type="region of interest" description="Disordered" evidence="1">
    <location>
        <begin position="45"/>
        <end position="105"/>
    </location>
</feature>
<dbReference type="Proteomes" id="UP000636709">
    <property type="component" value="Unassembled WGS sequence"/>
</dbReference>
<evidence type="ECO:0000313" key="2">
    <source>
        <dbReference type="EMBL" id="KAF8728771.1"/>
    </source>
</evidence>
<accession>A0A835F502</accession>
<keyword evidence="3" id="KW-1185">Reference proteome</keyword>
<organism evidence="2 3">
    <name type="scientific">Digitaria exilis</name>
    <dbReference type="NCBI Taxonomy" id="1010633"/>
    <lineage>
        <taxon>Eukaryota</taxon>
        <taxon>Viridiplantae</taxon>
        <taxon>Streptophyta</taxon>
        <taxon>Embryophyta</taxon>
        <taxon>Tracheophyta</taxon>
        <taxon>Spermatophyta</taxon>
        <taxon>Magnoliopsida</taxon>
        <taxon>Liliopsida</taxon>
        <taxon>Poales</taxon>
        <taxon>Poaceae</taxon>
        <taxon>PACMAD clade</taxon>
        <taxon>Panicoideae</taxon>
        <taxon>Panicodae</taxon>
        <taxon>Paniceae</taxon>
        <taxon>Anthephorinae</taxon>
        <taxon>Digitaria</taxon>
    </lineage>
</organism>
<reference evidence="2" key="1">
    <citation type="submission" date="2020-07" db="EMBL/GenBank/DDBJ databases">
        <title>Genome sequence and genetic diversity analysis of an under-domesticated orphan crop, white fonio (Digitaria exilis).</title>
        <authorList>
            <person name="Bennetzen J.L."/>
            <person name="Chen S."/>
            <person name="Ma X."/>
            <person name="Wang X."/>
            <person name="Yssel A.E.J."/>
            <person name="Chaluvadi S.R."/>
            <person name="Johnson M."/>
            <person name="Gangashetty P."/>
            <person name="Hamidou F."/>
            <person name="Sanogo M.D."/>
            <person name="Zwaenepoel A."/>
            <person name="Wallace J."/>
            <person name="Van De Peer Y."/>
            <person name="Van Deynze A."/>
        </authorList>
    </citation>
    <scope>NUCLEOTIDE SEQUENCE</scope>
    <source>
        <tissue evidence="2">Leaves</tissue>
    </source>
</reference>
<dbReference type="EMBL" id="JACEFO010001626">
    <property type="protein sequence ID" value="KAF8728771.1"/>
    <property type="molecule type" value="Genomic_DNA"/>
</dbReference>
<proteinExistence type="predicted"/>
<gene>
    <name evidence="2" type="ORF">HU200_018049</name>
</gene>
<evidence type="ECO:0000256" key="1">
    <source>
        <dbReference type="SAM" id="MobiDB-lite"/>
    </source>
</evidence>
<name>A0A835F502_9POAL</name>
<sequence>MELPPSPGGALATSPANLLTHDGAPCLDHRPGQDFQRLVHDRFGTSTHISSPNSSGDFYLVTPPHDPSPSPRLPPETSIYSSTHTSPPLPPPSTTPSTFHGELCH</sequence>
<comment type="caution">
    <text evidence="2">The sequence shown here is derived from an EMBL/GenBank/DDBJ whole genome shotgun (WGS) entry which is preliminary data.</text>
</comment>
<dbReference type="AlphaFoldDB" id="A0A835F502"/>
<evidence type="ECO:0000313" key="3">
    <source>
        <dbReference type="Proteomes" id="UP000636709"/>
    </source>
</evidence>
<feature type="compositionally biased region" description="Low complexity" evidence="1">
    <location>
        <begin position="75"/>
        <end position="86"/>
    </location>
</feature>
<protein>
    <submittedName>
        <fullName evidence="2">Uncharacterized protein</fullName>
    </submittedName>
</protein>
<feature type="compositionally biased region" description="Polar residues" evidence="1">
    <location>
        <begin position="45"/>
        <end position="56"/>
    </location>
</feature>
<feature type="compositionally biased region" description="Pro residues" evidence="1">
    <location>
        <begin position="64"/>
        <end position="74"/>
    </location>
</feature>